<reference evidence="2 3" key="1">
    <citation type="submission" date="2005-09" db="EMBL/GenBank/DDBJ databases">
        <authorList>
            <person name="Mural R.J."/>
            <person name="Li P.W."/>
            <person name="Adams M.D."/>
            <person name="Amanatides P.G."/>
            <person name="Baden-Tillson H."/>
            <person name="Barnstead M."/>
            <person name="Chin S.H."/>
            <person name="Dew I."/>
            <person name="Evans C.A."/>
            <person name="Ferriera S."/>
            <person name="Flanigan M."/>
            <person name="Fosler C."/>
            <person name="Glodek A."/>
            <person name="Gu Z."/>
            <person name="Holt R.A."/>
            <person name="Jennings D."/>
            <person name="Kraft C.L."/>
            <person name="Lu F."/>
            <person name="Nguyen T."/>
            <person name="Nusskern D.R."/>
            <person name="Pfannkoch C.M."/>
            <person name="Sitter C."/>
            <person name="Sutton G.G."/>
            <person name="Venter J.C."/>
            <person name="Wang Z."/>
            <person name="Woodage T."/>
            <person name="Zheng X.H."/>
            <person name="Zhong F."/>
        </authorList>
    </citation>
    <scope>NUCLEOTIDE SEQUENCE [LARGE SCALE GENOMIC DNA]</scope>
    <source>
        <strain>BN</strain>
        <strain evidence="3">Sprague-Dawley</strain>
    </source>
</reference>
<organism evidence="2 3">
    <name type="scientific">Rattus norvegicus</name>
    <name type="common">Rat</name>
    <dbReference type="NCBI Taxonomy" id="10116"/>
    <lineage>
        <taxon>Eukaryota</taxon>
        <taxon>Metazoa</taxon>
        <taxon>Chordata</taxon>
        <taxon>Craniata</taxon>
        <taxon>Vertebrata</taxon>
        <taxon>Euteleostomi</taxon>
        <taxon>Mammalia</taxon>
        <taxon>Eutheria</taxon>
        <taxon>Euarchontoglires</taxon>
        <taxon>Glires</taxon>
        <taxon>Rodentia</taxon>
        <taxon>Myomorpha</taxon>
        <taxon>Muroidea</taxon>
        <taxon>Muridae</taxon>
        <taxon>Murinae</taxon>
        <taxon>Rattus</taxon>
    </lineage>
</organism>
<protein>
    <submittedName>
        <fullName evidence="2">RCG48879</fullName>
    </submittedName>
</protein>
<dbReference type="AlphaFoldDB" id="A6IGR7"/>
<evidence type="ECO:0000313" key="2">
    <source>
        <dbReference type="EMBL" id="EDM16631.1"/>
    </source>
</evidence>
<dbReference type="Proteomes" id="UP000234681">
    <property type="component" value="Chromosome 7"/>
</dbReference>
<evidence type="ECO:0000256" key="1">
    <source>
        <dbReference type="SAM" id="MobiDB-lite"/>
    </source>
</evidence>
<dbReference type="EMBL" id="CH473960">
    <property type="protein sequence ID" value="EDM16631.1"/>
    <property type="molecule type" value="Genomic_DNA"/>
</dbReference>
<sequence>MREMPSVCWLATAMSTQDSPEKKKKKKRTKKKK</sequence>
<gene>
    <name evidence="2" type="ORF">rCG_48879</name>
</gene>
<accession>A6IGR7</accession>
<proteinExistence type="predicted"/>
<feature type="compositionally biased region" description="Basic residues" evidence="1">
    <location>
        <begin position="22"/>
        <end position="33"/>
    </location>
</feature>
<feature type="region of interest" description="Disordered" evidence="1">
    <location>
        <begin position="1"/>
        <end position="33"/>
    </location>
</feature>
<name>A6IGR7_RAT</name>
<evidence type="ECO:0000313" key="3">
    <source>
        <dbReference type="Proteomes" id="UP000234681"/>
    </source>
</evidence>